<dbReference type="Gene3D" id="3.40.1190.10">
    <property type="entry name" value="Mur-like, catalytic domain"/>
    <property type="match status" value="1"/>
</dbReference>
<comment type="cofactor">
    <cofactor evidence="1">
        <name>Mg(2+)</name>
        <dbReference type="ChEBI" id="CHEBI:18420"/>
    </cofactor>
</comment>
<evidence type="ECO:0000256" key="18">
    <source>
        <dbReference type="ARBA" id="ARBA00047493"/>
    </source>
</evidence>
<organism evidence="25 26">
    <name type="scientific">Mangrovicoccus algicola</name>
    <dbReference type="NCBI Taxonomy" id="2771008"/>
    <lineage>
        <taxon>Bacteria</taxon>
        <taxon>Pseudomonadati</taxon>
        <taxon>Pseudomonadota</taxon>
        <taxon>Alphaproteobacteria</taxon>
        <taxon>Rhodobacterales</taxon>
        <taxon>Paracoccaceae</taxon>
        <taxon>Mangrovicoccus</taxon>
    </lineage>
</organism>
<keyword evidence="26" id="KW-1185">Reference proteome</keyword>
<evidence type="ECO:0000256" key="2">
    <source>
        <dbReference type="ARBA" id="ARBA00002714"/>
    </source>
</evidence>
<dbReference type="GO" id="GO:0004326">
    <property type="term" value="F:tetrahydrofolylpolyglutamate synthase activity"/>
    <property type="evidence" value="ECO:0007669"/>
    <property type="project" value="UniProtKB-EC"/>
</dbReference>
<dbReference type="GO" id="GO:0008841">
    <property type="term" value="F:dihydrofolate synthase activity"/>
    <property type="evidence" value="ECO:0007669"/>
    <property type="project" value="UniProtKB-EC"/>
</dbReference>
<proteinExistence type="inferred from homology"/>
<evidence type="ECO:0000256" key="17">
    <source>
        <dbReference type="ARBA" id="ARBA00032510"/>
    </source>
</evidence>
<evidence type="ECO:0000256" key="8">
    <source>
        <dbReference type="ARBA" id="ARBA00019357"/>
    </source>
</evidence>
<comment type="catalytic activity">
    <reaction evidence="21">
        <text>7,8-dihydropteroate + L-glutamate + ATP = 7,8-dihydrofolate + ADP + phosphate + H(+)</text>
        <dbReference type="Rhea" id="RHEA:23584"/>
        <dbReference type="ChEBI" id="CHEBI:15378"/>
        <dbReference type="ChEBI" id="CHEBI:17839"/>
        <dbReference type="ChEBI" id="CHEBI:29985"/>
        <dbReference type="ChEBI" id="CHEBI:30616"/>
        <dbReference type="ChEBI" id="CHEBI:43474"/>
        <dbReference type="ChEBI" id="CHEBI:57451"/>
        <dbReference type="ChEBI" id="CHEBI:456216"/>
        <dbReference type="EC" id="6.3.2.12"/>
    </reaction>
</comment>
<dbReference type="PANTHER" id="PTHR11136">
    <property type="entry name" value="FOLYLPOLYGLUTAMATE SYNTHASE-RELATED"/>
    <property type="match status" value="1"/>
</dbReference>
<comment type="function">
    <text evidence="2">Functions in two distinct reactions of the de novo folate biosynthetic pathway. Catalyzes the addition of a glutamate residue to dihydropteroate (7,8-dihydropteroate or H2Pte) to form dihydrofolate (7,8-dihydrofolate monoglutamate or H2Pte-Glu). Also catalyzes successive additions of L-glutamate to tetrahydrofolate or 10-formyltetrahydrofolate or 5,10-methylenetetrahydrofolate, leading to folylpolyglutamate derivatives.</text>
</comment>
<dbReference type="GO" id="GO:0046872">
    <property type="term" value="F:metal ion binding"/>
    <property type="evidence" value="ECO:0007669"/>
    <property type="project" value="UniProtKB-KW"/>
</dbReference>
<evidence type="ECO:0000256" key="13">
    <source>
        <dbReference type="ARBA" id="ARBA00022842"/>
    </source>
</evidence>
<evidence type="ECO:0000259" key="24">
    <source>
        <dbReference type="Pfam" id="PF08245"/>
    </source>
</evidence>
<keyword evidence="14" id="KW-0289">Folate biosynthesis</keyword>
<dbReference type="InterPro" id="IPR013221">
    <property type="entry name" value="Mur_ligase_cen"/>
</dbReference>
<evidence type="ECO:0000259" key="23">
    <source>
        <dbReference type="Pfam" id="PF02875"/>
    </source>
</evidence>
<dbReference type="FunFam" id="3.40.1190.10:FF:000011">
    <property type="entry name" value="Folylpolyglutamate synthase/dihydrofolate synthase"/>
    <property type="match status" value="1"/>
</dbReference>
<dbReference type="GO" id="GO:0046656">
    <property type="term" value="P:folic acid biosynthetic process"/>
    <property type="evidence" value="ECO:0007669"/>
    <property type="project" value="UniProtKB-KW"/>
</dbReference>
<dbReference type="Proteomes" id="UP000609121">
    <property type="component" value="Unassembled WGS sequence"/>
</dbReference>
<keyword evidence="13" id="KW-0460">Magnesium</keyword>
<name>A0A8J6YTU2_9RHOB</name>
<comment type="similarity">
    <text evidence="5 22">Belongs to the folylpolyglutamate synthase family.</text>
</comment>
<evidence type="ECO:0000256" key="21">
    <source>
        <dbReference type="ARBA" id="ARBA00049161"/>
    </source>
</evidence>
<dbReference type="EMBL" id="JACVXA010000039">
    <property type="protein sequence ID" value="MBE3639138.1"/>
    <property type="molecule type" value="Genomic_DNA"/>
</dbReference>
<dbReference type="AlphaFoldDB" id="A0A8J6YTU2"/>
<evidence type="ECO:0000256" key="4">
    <source>
        <dbReference type="ARBA" id="ARBA00005150"/>
    </source>
</evidence>
<dbReference type="InterPro" id="IPR001645">
    <property type="entry name" value="Folylpolyglutamate_synth"/>
</dbReference>
<evidence type="ECO:0000256" key="10">
    <source>
        <dbReference type="ARBA" id="ARBA00022723"/>
    </source>
</evidence>
<dbReference type="PIRSF" id="PIRSF001563">
    <property type="entry name" value="Folylpolyglu_synth"/>
    <property type="match status" value="1"/>
</dbReference>
<evidence type="ECO:0000313" key="25">
    <source>
        <dbReference type="EMBL" id="MBE3639138.1"/>
    </source>
</evidence>
<evidence type="ECO:0000256" key="20">
    <source>
        <dbReference type="ARBA" id="ARBA00049035"/>
    </source>
</evidence>
<accession>A0A8J6YTU2</accession>
<dbReference type="NCBIfam" id="TIGR01499">
    <property type="entry name" value="folC"/>
    <property type="match status" value="1"/>
</dbReference>
<evidence type="ECO:0000256" key="9">
    <source>
        <dbReference type="ARBA" id="ARBA00022598"/>
    </source>
</evidence>
<comment type="catalytic activity">
    <reaction evidence="19">
        <text>10-formyltetrahydrofolyl-(gamma-L-Glu)(n) + L-glutamate + ATP = 10-formyltetrahydrofolyl-(gamma-L-Glu)(n+1) + ADP + phosphate + H(+)</text>
        <dbReference type="Rhea" id="RHEA:51904"/>
        <dbReference type="Rhea" id="RHEA-COMP:13088"/>
        <dbReference type="Rhea" id="RHEA-COMP:14300"/>
        <dbReference type="ChEBI" id="CHEBI:15378"/>
        <dbReference type="ChEBI" id="CHEBI:29985"/>
        <dbReference type="ChEBI" id="CHEBI:30616"/>
        <dbReference type="ChEBI" id="CHEBI:43474"/>
        <dbReference type="ChEBI" id="CHEBI:134413"/>
        <dbReference type="ChEBI" id="CHEBI:456216"/>
        <dbReference type="EC" id="6.3.2.17"/>
    </reaction>
</comment>
<dbReference type="RefSeq" id="WP_193183498.1">
    <property type="nucleotide sequence ID" value="NZ_JACVXA010000039.1"/>
</dbReference>
<evidence type="ECO:0000256" key="16">
    <source>
        <dbReference type="ARBA" id="ARBA00030592"/>
    </source>
</evidence>
<dbReference type="InterPro" id="IPR036615">
    <property type="entry name" value="Mur_ligase_C_dom_sf"/>
</dbReference>
<dbReference type="SUPFAM" id="SSF53623">
    <property type="entry name" value="MurD-like peptide ligases, catalytic domain"/>
    <property type="match status" value="1"/>
</dbReference>
<comment type="catalytic activity">
    <reaction evidence="20">
        <text>(6R)-5,10-methylenetetrahydrofolyl-(gamma-L-Glu)(n) + L-glutamate + ATP = (6R)-5,10-methylenetetrahydrofolyl-(gamma-L-Glu)(n+1) + ADP + phosphate + H(+)</text>
        <dbReference type="Rhea" id="RHEA:51912"/>
        <dbReference type="Rhea" id="RHEA-COMP:13257"/>
        <dbReference type="Rhea" id="RHEA-COMP:13258"/>
        <dbReference type="ChEBI" id="CHEBI:15378"/>
        <dbReference type="ChEBI" id="CHEBI:29985"/>
        <dbReference type="ChEBI" id="CHEBI:30616"/>
        <dbReference type="ChEBI" id="CHEBI:43474"/>
        <dbReference type="ChEBI" id="CHEBI:136572"/>
        <dbReference type="ChEBI" id="CHEBI:456216"/>
        <dbReference type="EC" id="6.3.2.17"/>
    </reaction>
</comment>
<gene>
    <name evidence="25" type="ORF">ICN82_13105</name>
</gene>
<evidence type="ECO:0000256" key="14">
    <source>
        <dbReference type="ARBA" id="ARBA00022909"/>
    </source>
</evidence>
<evidence type="ECO:0000256" key="12">
    <source>
        <dbReference type="ARBA" id="ARBA00022840"/>
    </source>
</evidence>
<evidence type="ECO:0000256" key="1">
    <source>
        <dbReference type="ARBA" id="ARBA00001946"/>
    </source>
</evidence>
<feature type="domain" description="Mur ligase central" evidence="24">
    <location>
        <begin position="47"/>
        <end position="263"/>
    </location>
</feature>
<evidence type="ECO:0000256" key="19">
    <source>
        <dbReference type="ARBA" id="ARBA00047808"/>
    </source>
</evidence>
<evidence type="ECO:0000256" key="5">
    <source>
        <dbReference type="ARBA" id="ARBA00008276"/>
    </source>
</evidence>
<dbReference type="GO" id="GO:0005737">
    <property type="term" value="C:cytoplasm"/>
    <property type="evidence" value="ECO:0007669"/>
    <property type="project" value="TreeGrafter"/>
</dbReference>
<evidence type="ECO:0000256" key="7">
    <source>
        <dbReference type="ARBA" id="ARBA00013025"/>
    </source>
</evidence>
<evidence type="ECO:0000256" key="3">
    <source>
        <dbReference type="ARBA" id="ARBA00004799"/>
    </source>
</evidence>
<evidence type="ECO:0000313" key="26">
    <source>
        <dbReference type="Proteomes" id="UP000609121"/>
    </source>
</evidence>
<dbReference type="Gene3D" id="3.90.190.20">
    <property type="entry name" value="Mur ligase, C-terminal domain"/>
    <property type="match status" value="1"/>
</dbReference>
<keyword evidence="11 22" id="KW-0547">Nucleotide-binding</keyword>
<keyword evidence="10" id="KW-0479">Metal-binding</keyword>
<feature type="domain" description="Mur ligase C-terminal" evidence="23">
    <location>
        <begin position="304"/>
        <end position="411"/>
    </location>
</feature>
<dbReference type="GO" id="GO:0005524">
    <property type="term" value="F:ATP binding"/>
    <property type="evidence" value="ECO:0007669"/>
    <property type="project" value="UniProtKB-KW"/>
</dbReference>
<dbReference type="GO" id="GO:0046654">
    <property type="term" value="P:tetrahydrofolate biosynthetic process"/>
    <property type="evidence" value="ECO:0007669"/>
    <property type="project" value="UniProtKB-UniPathway"/>
</dbReference>
<dbReference type="Pfam" id="PF02875">
    <property type="entry name" value="Mur_ligase_C"/>
    <property type="match status" value="1"/>
</dbReference>
<keyword evidence="9 22" id="KW-0436">Ligase</keyword>
<evidence type="ECO:0000256" key="6">
    <source>
        <dbReference type="ARBA" id="ARBA00013023"/>
    </source>
</evidence>
<dbReference type="Pfam" id="PF08245">
    <property type="entry name" value="Mur_ligase_M"/>
    <property type="match status" value="1"/>
</dbReference>
<dbReference type="SUPFAM" id="SSF53244">
    <property type="entry name" value="MurD-like peptide ligases, peptide-binding domain"/>
    <property type="match status" value="1"/>
</dbReference>
<dbReference type="InterPro" id="IPR036565">
    <property type="entry name" value="Mur-like_cat_sf"/>
</dbReference>
<evidence type="ECO:0000256" key="22">
    <source>
        <dbReference type="PIRNR" id="PIRNR001563"/>
    </source>
</evidence>
<evidence type="ECO:0000256" key="15">
    <source>
        <dbReference type="ARBA" id="ARBA00030048"/>
    </source>
</evidence>
<dbReference type="UniPathway" id="UPA00077">
    <property type="reaction ID" value="UER00157"/>
</dbReference>
<protein>
    <recommendedName>
        <fullName evidence="8">Dihydrofolate synthase/folylpolyglutamate synthase</fullName>
        <ecNumber evidence="6">6.3.2.12</ecNumber>
        <ecNumber evidence="7">6.3.2.17</ecNumber>
    </recommendedName>
    <alternativeName>
        <fullName evidence="17">Folylpoly-gamma-glutamate synthetase-dihydrofolate synthetase</fullName>
    </alternativeName>
    <alternativeName>
        <fullName evidence="15">Folylpolyglutamate synthetase</fullName>
    </alternativeName>
    <alternativeName>
        <fullName evidence="16">Tetrahydrofolylpolyglutamate synthase</fullName>
    </alternativeName>
</protein>
<dbReference type="InterPro" id="IPR018109">
    <property type="entry name" value="Folylpolyglutamate_synth_CS"/>
</dbReference>
<keyword evidence="12 22" id="KW-0067">ATP-binding</keyword>
<dbReference type="EC" id="6.3.2.17" evidence="7"/>
<comment type="pathway">
    <text evidence="3">Cofactor biosynthesis; tetrahydrofolate biosynthesis; 7,8-dihydrofolate from 2-amino-4-hydroxy-6-hydroxymethyl-7,8-dihydropteridine diphosphate and 4-aminobenzoate: step 2/2.</text>
</comment>
<dbReference type="InterPro" id="IPR004101">
    <property type="entry name" value="Mur_ligase_C"/>
</dbReference>
<dbReference type="PROSITE" id="PS01012">
    <property type="entry name" value="FOLYLPOLYGLU_SYNT_2"/>
    <property type="match status" value="1"/>
</dbReference>
<evidence type="ECO:0000256" key="11">
    <source>
        <dbReference type="ARBA" id="ARBA00022741"/>
    </source>
</evidence>
<reference evidence="25" key="1">
    <citation type="submission" date="2020-09" db="EMBL/GenBank/DDBJ databases">
        <title>A novel bacterium of genus Mangrovicoccus, isolated from South China Sea.</title>
        <authorList>
            <person name="Huang H."/>
            <person name="Mo K."/>
            <person name="Hu Y."/>
        </authorList>
    </citation>
    <scope>NUCLEOTIDE SEQUENCE</scope>
    <source>
        <strain evidence="25">HB182678</strain>
    </source>
</reference>
<comment type="pathway">
    <text evidence="4">Cofactor biosynthesis; tetrahydrofolylpolyglutamate biosynthesis.</text>
</comment>
<dbReference type="EC" id="6.3.2.12" evidence="6"/>
<sequence>MTQGSDALLARMMTLHPKVIDLTLDRVERLLAALDHPETRLPPVIHIAGTNGKGSTLAMIRAGLEAAGGTVHAYTSPHLVRFHERIRLAGELISEDALNALLDQCLAANGPDPITYFEITTCAAFLGFSRVPADWCLLETGLGGRLDATNVLDRPRLTVITPVSLDHQQYLGDALGQIAAEKAGILKPGVPCIVARQPAEAMEAIEARAARIGAPLIVCGRDFDAWEEMGKLVFQDADGLLDLPMPALRGRHQIENAGMAVAALRHLGMAAEACETALTGADWPARMQPLIDTKLNALVPKAELWLDGGHNPSAGEALAATLAKMPQKETILVCGMLNTKDPLGYLKPLAAHVRNVIAVGIPDAPATLSAEETAAAATEAGMQANAAESVAAALAALNDVAPRARILICGSLYLAGAVLREA</sequence>
<dbReference type="PANTHER" id="PTHR11136:SF0">
    <property type="entry name" value="DIHYDROFOLATE SYNTHETASE-RELATED"/>
    <property type="match status" value="1"/>
</dbReference>
<comment type="caution">
    <text evidence="25">The sequence shown here is derived from an EMBL/GenBank/DDBJ whole genome shotgun (WGS) entry which is preliminary data.</text>
</comment>
<comment type="catalytic activity">
    <reaction evidence="18">
        <text>(6S)-5,6,7,8-tetrahydrofolyl-(gamma-L-Glu)(n) + L-glutamate + ATP = (6S)-5,6,7,8-tetrahydrofolyl-(gamma-L-Glu)(n+1) + ADP + phosphate + H(+)</text>
        <dbReference type="Rhea" id="RHEA:10580"/>
        <dbReference type="Rhea" id="RHEA-COMP:14738"/>
        <dbReference type="Rhea" id="RHEA-COMP:14740"/>
        <dbReference type="ChEBI" id="CHEBI:15378"/>
        <dbReference type="ChEBI" id="CHEBI:29985"/>
        <dbReference type="ChEBI" id="CHEBI:30616"/>
        <dbReference type="ChEBI" id="CHEBI:43474"/>
        <dbReference type="ChEBI" id="CHEBI:141005"/>
        <dbReference type="ChEBI" id="CHEBI:456216"/>
        <dbReference type="EC" id="6.3.2.17"/>
    </reaction>
</comment>